<keyword evidence="2" id="KW-0326">Glycosidase</keyword>
<dbReference type="InterPro" id="IPR006047">
    <property type="entry name" value="GH13_cat_dom"/>
</dbReference>
<dbReference type="CDD" id="cd11338">
    <property type="entry name" value="AmyAc_CMD"/>
    <property type="match status" value="1"/>
</dbReference>
<reference evidence="4" key="1">
    <citation type="submission" date="2023-07" db="EMBL/GenBank/DDBJ databases">
        <title>Fictibacillus sp. isolated from freshwater pond.</title>
        <authorList>
            <person name="Kirdat K."/>
            <person name="Bhat A."/>
            <person name="Mourya A."/>
            <person name="Yadav A."/>
        </authorList>
    </citation>
    <scope>NUCLEOTIDE SEQUENCE</scope>
    <source>
        <strain evidence="4">NE201</strain>
    </source>
</reference>
<evidence type="ECO:0000256" key="1">
    <source>
        <dbReference type="ARBA" id="ARBA00022801"/>
    </source>
</evidence>
<name>A0ABT8HSF0_9BACL</name>
<proteinExistence type="predicted"/>
<dbReference type="Gene3D" id="3.90.400.10">
    <property type="entry name" value="Oligo-1,6-glucosidase, Domain 2"/>
    <property type="match status" value="1"/>
</dbReference>
<evidence type="ECO:0000313" key="5">
    <source>
        <dbReference type="Proteomes" id="UP001172721"/>
    </source>
</evidence>
<evidence type="ECO:0000313" key="4">
    <source>
        <dbReference type="EMBL" id="MDN4523710.1"/>
    </source>
</evidence>
<keyword evidence="1 4" id="KW-0378">Hydrolase</keyword>
<dbReference type="InterPro" id="IPR017853">
    <property type="entry name" value="GH"/>
</dbReference>
<dbReference type="SMART" id="SM00642">
    <property type="entry name" value="Aamy"/>
    <property type="match status" value="1"/>
</dbReference>
<dbReference type="Gene3D" id="2.60.40.1180">
    <property type="entry name" value="Golgi alpha-mannosidase II"/>
    <property type="match status" value="1"/>
</dbReference>
<dbReference type="CDD" id="cd02857">
    <property type="entry name" value="E_set_CDase_PDE_N"/>
    <property type="match status" value="1"/>
</dbReference>
<dbReference type="InterPro" id="IPR013780">
    <property type="entry name" value="Glyco_hydro_b"/>
</dbReference>
<protein>
    <submittedName>
        <fullName evidence="4">Glycoside hydrolase family 13 protein</fullName>
    </submittedName>
</protein>
<dbReference type="GO" id="GO:0016787">
    <property type="term" value="F:hydrolase activity"/>
    <property type="evidence" value="ECO:0007669"/>
    <property type="project" value="UniProtKB-KW"/>
</dbReference>
<dbReference type="SUPFAM" id="SSF51011">
    <property type="entry name" value="Glycosyl hydrolase domain"/>
    <property type="match status" value="1"/>
</dbReference>
<dbReference type="InterPro" id="IPR004185">
    <property type="entry name" value="Glyco_hydro_13_lg-like_dom"/>
</dbReference>
<dbReference type="Proteomes" id="UP001172721">
    <property type="component" value="Unassembled WGS sequence"/>
</dbReference>
<dbReference type="EMBL" id="JAUHTR010000001">
    <property type="protein sequence ID" value="MDN4523710.1"/>
    <property type="molecule type" value="Genomic_DNA"/>
</dbReference>
<dbReference type="PANTHER" id="PTHR10357:SF210">
    <property type="entry name" value="MALTODEXTRIN GLUCOSIDASE"/>
    <property type="match status" value="1"/>
</dbReference>
<gene>
    <name evidence="4" type="ORF">QYB97_04455</name>
</gene>
<evidence type="ECO:0000259" key="3">
    <source>
        <dbReference type="SMART" id="SM00642"/>
    </source>
</evidence>
<dbReference type="SUPFAM" id="SSF51445">
    <property type="entry name" value="(Trans)glycosidases"/>
    <property type="match status" value="1"/>
</dbReference>
<dbReference type="InterPro" id="IPR013783">
    <property type="entry name" value="Ig-like_fold"/>
</dbReference>
<sequence length="585" mass="68097">MLKEALYHRPKNNFAYAYDEQTLHIRLRARKDDAWTVQLIYGDPYEWKDGNWLFKKELMLKTGSDAFYDYYLVSVCPEFRRVRYGFELTDSNETIVYTEKGFFDSAPTTDIAPYFCFPYLYSVDVFRTPDWVKNTVWYQIFPERYANGNSSNDPQGTLAWGSADPTPTNFFGGDFQGILLHLDHLASLGINGIYFTPIFKAASNHKYDTIDYLEIDPQFGTKEEFRQLVEACHEKGIKVMLDAVFNHSGFYFGPFQDVLTHQENSNYKNWFHIREFPVVTDPLPNYDTFAFEKTMPKLNTANPEVKDYLLHAVRYWTEEFNVDGWRLDVANEVDHQFWREFRKTIKSIKPDAYILGEIWHDAMPWLQGDQFDAVMNYPFSTLVLDYIARSKINALEFIEKISSILHSYPENVNEVMFNLLGSHDTERILTVTGGNTNKVRQLFVLLLSFPGTPCIYYGDEIGMTGGRDPGCRKCMEWNPEAQNHELFTDLQHLIRLKKEVPLFSTKGRISFLTTEDTPDLLMYVKASDDERLLFAINTTASEQKLSPALFGSAQQLINLWTNEELKPDSARVMPDDFLMLRWNAR</sequence>
<evidence type="ECO:0000256" key="2">
    <source>
        <dbReference type="ARBA" id="ARBA00023295"/>
    </source>
</evidence>
<dbReference type="RefSeq" id="WP_301164722.1">
    <property type="nucleotide sequence ID" value="NZ_JAUHTR010000001.1"/>
</dbReference>
<keyword evidence="5" id="KW-1185">Reference proteome</keyword>
<dbReference type="InterPro" id="IPR045857">
    <property type="entry name" value="O16G_dom_2"/>
</dbReference>
<dbReference type="Gene3D" id="2.60.40.10">
    <property type="entry name" value="Immunoglobulins"/>
    <property type="match status" value="1"/>
</dbReference>
<accession>A0ABT8HSF0</accession>
<dbReference type="PANTHER" id="PTHR10357">
    <property type="entry name" value="ALPHA-AMYLASE FAMILY MEMBER"/>
    <property type="match status" value="1"/>
</dbReference>
<organism evidence="4 5">
    <name type="scientific">Fictibacillus fluitans</name>
    <dbReference type="NCBI Taxonomy" id="3058422"/>
    <lineage>
        <taxon>Bacteria</taxon>
        <taxon>Bacillati</taxon>
        <taxon>Bacillota</taxon>
        <taxon>Bacilli</taxon>
        <taxon>Bacillales</taxon>
        <taxon>Fictibacillaceae</taxon>
        <taxon>Fictibacillus</taxon>
    </lineage>
</organism>
<dbReference type="Pfam" id="PF02903">
    <property type="entry name" value="Alpha-amylase_N"/>
    <property type="match status" value="1"/>
</dbReference>
<dbReference type="Pfam" id="PF00128">
    <property type="entry name" value="Alpha-amylase"/>
    <property type="match status" value="1"/>
</dbReference>
<feature type="domain" description="Glycosyl hydrolase family 13 catalytic" evidence="3">
    <location>
        <begin position="139"/>
        <end position="497"/>
    </location>
</feature>
<comment type="caution">
    <text evidence="4">The sequence shown here is derived from an EMBL/GenBank/DDBJ whole genome shotgun (WGS) entry which is preliminary data.</text>
</comment>
<dbReference type="Gene3D" id="3.20.20.80">
    <property type="entry name" value="Glycosidases"/>
    <property type="match status" value="1"/>
</dbReference>